<dbReference type="PROSITE" id="PS50835">
    <property type="entry name" value="IG_LIKE"/>
    <property type="match status" value="1"/>
</dbReference>
<dbReference type="Gene3D" id="1.10.287.70">
    <property type="match status" value="1"/>
</dbReference>
<dbReference type="InParanoid" id="E4XET9"/>
<feature type="transmembrane region" description="Helical" evidence="10">
    <location>
        <begin position="56"/>
        <end position="79"/>
    </location>
</feature>
<keyword evidence="5 9" id="KW-0406">Ion transport</keyword>
<dbReference type="InterPro" id="IPR003598">
    <property type="entry name" value="Ig_sub2"/>
</dbReference>
<keyword evidence="3 9" id="KW-0812">Transmembrane</keyword>
<evidence type="ECO:0000313" key="13">
    <source>
        <dbReference type="Proteomes" id="UP000001307"/>
    </source>
</evidence>
<dbReference type="GO" id="GO:0030322">
    <property type="term" value="P:stabilization of membrane potential"/>
    <property type="evidence" value="ECO:0007669"/>
    <property type="project" value="TreeGrafter"/>
</dbReference>
<dbReference type="InterPro" id="IPR003599">
    <property type="entry name" value="Ig_sub"/>
</dbReference>
<dbReference type="InterPro" id="IPR036179">
    <property type="entry name" value="Ig-like_dom_sf"/>
</dbReference>
<dbReference type="OrthoDB" id="297496at2759"/>
<dbReference type="PRINTS" id="PR01333">
    <property type="entry name" value="2POREKCHANEL"/>
</dbReference>
<keyword evidence="8" id="KW-0393">Immunoglobulin domain</keyword>
<keyword evidence="13" id="KW-1185">Reference proteome</keyword>
<keyword evidence="4 10" id="KW-1133">Transmembrane helix</keyword>
<dbReference type="PANTHER" id="PTHR11003">
    <property type="entry name" value="POTASSIUM CHANNEL, SUBFAMILY K"/>
    <property type="match status" value="1"/>
</dbReference>
<dbReference type="Proteomes" id="UP000001307">
    <property type="component" value="Unassembled WGS sequence"/>
</dbReference>
<evidence type="ECO:0000256" key="5">
    <source>
        <dbReference type="ARBA" id="ARBA00023065"/>
    </source>
</evidence>
<dbReference type="AlphaFoldDB" id="E4XET9"/>
<dbReference type="SUPFAM" id="SSF81324">
    <property type="entry name" value="Voltage-gated potassium channels"/>
    <property type="match status" value="2"/>
</dbReference>
<gene>
    <name evidence="12" type="ORF">GSOID_T00008620001</name>
</gene>
<name>E4XET9_OIKDI</name>
<dbReference type="EMBL" id="FN653042">
    <property type="protein sequence ID" value="CBY19477.1"/>
    <property type="molecule type" value="Genomic_DNA"/>
</dbReference>
<dbReference type="SMART" id="SM00409">
    <property type="entry name" value="IG"/>
    <property type="match status" value="1"/>
</dbReference>
<evidence type="ECO:0000256" key="7">
    <source>
        <dbReference type="ARBA" id="ARBA00023303"/>
    </source>
</evidence>
<dbReference type="InterPro" id="IPR007110">
    <property type="entry name" value="Ig-like_dom"/>
</dbReference>
<reference evidence="12" key="1">
    <citation type="journal article" date="2010" name="Science">
        <title>Plasticity of animal genome architecture unmasked by rapid evolution of a pelagic tunicate.</title>
        <authorList>
            <person name="Denoeud F."/>
            <person name="Henriet S."/>
            <person name="Mungpakdee S."/>
            <person name="Aury J.M."/>
            <person name="Da Silva C."/>
            <person name="Brinkmann H."/>
            <person name="Mikhaleva J."/>
            <person name="Olsen L.C."/>
            <person name="Jubin C."/>
            <person name="Canestro C."/>
            <person name="Bouquet J.M."/>
            <person name="Danks G."/>
            <person name="Poulain J."/>
            <person name="Campsteijn C."/>
            <person name="Adamski M."/>
            <person name="Cross I."/>
            <person name="Yadetie F."/>
            <person name="Muffato M."/>
            <person name="Louis A."/>
            <person name="Butcher S."/>
            <person name="Tsagkogeorga G."/>
            <person name="Konrad A."/>
            <person name="Singh S."/>
            <person name="Jensen M.F."/>
            <person name="Cong E.H."/>
            <person name="Eikeseth-Otteraa H."/>
            <person name="Noel B."/>
            <person name="Anthouard V."/>
            <person name="Porcel B.M."/>
            <person name="Kachouri-Lafond R."/>
            <person name="Nishino A."/>
            <person name="Ugolini M."/>
            <person name="Chourrout P."/>
            <person name="Nishida H."/>
            <person name="Aasland R."/>
            <person name="Huzurbazar S."/>
            <person name="Westhof E."/>
            <person name="Delsuc F."/>
            <person name="Lehrach H."/>
            <person name="Reinhardt R."/>
            <person name="Weissenbach J."/>
            <person name="Roy S.W."/>
            <person name="Artiguenave F."/>
            <person name="Postlethwait J.H."/>
            <person name="Manak J.R."/>
            <person name="Thompson E.M."/>
            <person name="Jaillon O."/>
            <person name="Du Pasquier L."/>
            <person name="Boudinot P."/>
            <person name="Liberles D.A."/>
            <person name="Volff J.N."/>
            <person name="Philippe H."/>
            <person name="Lenhard B."/>
            <person name="Roest Crollius H."/>
            <person name="Wincker P."/>
            <person name="Chourrout D."/>
        </authorList>
    </citation>
    <scope>NUCLEOTIDE SEQUENCE [LARGE SCALE GENOMIC DNA]</scope>
</reference>
<dbReference type="SMART" id="SM00408">
    <property type="entry name" value="IGc2"/>
    <property type="match status" value="1"/>
</dbReference>
<accession>E4XET9</accession>
<evidence type="ECO:0000313" key="12">
    <source>
        <dbReference type="EMBL" id="CBY19477.1"/>
    </source>
</evidence>
<dbReference type="Pfam" id="PF07679">
    <property type="entry name" value="I-set"/>
    <property type="match status" value="1"/>
</dbReference>
<dbReference type="Pfam" id="PF07885">
    <property type="entry name" value="Ion_trans_2"/>
    <property type="match status" value="2"/>
</dbReference>
<sequence length="439" mass="49701">MERTAQFGINNYLALKKDCTDHWNFHNAFFFAGTVATTIGYGNISPSTNHGKLFCITFTVIGIPYFAYMVGALAELISYKIDDIVKKFQSKSMTKISPGAISSLYVILGCILLIVIPSYVFTLVEDWSMLDAIYYSVISLTTIGFGDLIPRNEPPMSKAIHVKNESIELINPVPSQDDKINNDTGLSEKCDPNEWPENIKIVFNLYRVMVFFWILAGLTWLGGVVSMLTDLLNLSVSYQFDVSFASIFRRNRVIFPPIWNLIGSDGESEYVTKNANNLNTTLDEKALFSNMNNSKMSYMNKLNYSQLGMYPNRIRLDRSQNEDANYYRRIHNSTELDESDLDDFERRNRKNLTVSAGTLTCAIRGFPRPSIRWFRNSIEVTNQPRFRASWGQGIIQLEINRSSLSDAGTYTCFATNAFGEAAVTADVFVRQPTIINPPD</sequence>
<evidence type="ECO:0000256" key="10">
    <source>
        <dbReference type="SAM" id="Phobius"/>
    </source>
</evidence>
<dbReference type="SUPFAM" id="SSF48726">
    <property type="entry name" value="Immunoglobulin"/>
    <property type="match status" value="1"/>
</dbReference>
<evidence type="ECO:0000256" key="2">
    <source>
        <dbReference type="ARBA" id="ARBA00022448"/>
    </source>
</evidence>
<dbReference type="Gene3D" id="2.60.40.10">
    <property type="entry name" value="Immunoglobulins"/>
    <property type="match status" value="1"/>
</dbReference>
<proteinExistence type="inferred from homology"/>
<dbReference type="FunFam" id="2.60.40.10:FF:000107">
    <property type="entry name" value="Myosin, light chain kinase a"/>
    <property type="match status" value="1"/>
</dbReference>
<evidence type="ECO:0000259" key="11">
    <source>
        <dbReference type="PROSITE" id="PS50835"/>
    </source>
</evidence>
<evidence type="ECO:0000256" key="3">
    <source>
        <dbReference type="ARBA" id="ARBA00022692"/>
    </source>
</evidence>
<evidence type="ECO:0000256" key="8">
    <source>
        <dbReference type="ARBA" id="ARBA00023319"/>
    </source>
</evidence>
<dbReference type="InterPro" id="IPR013783">
    <property type="entry name" value="Ig-like_fold"/>
</dbReference>
<dbReference type="GO" id="GO:0005886">
    <property type="term" value="C:plasma membrane"/>
    <property type="evidence" value="ECO:0007669"/>
    <property type="project" value="TreeGrafter"/>
</dbReference>
<evidence type="ECO:0000256" key="1">
    <source>
        <dbReference type="ARBA" id="ARBA00004141"/>
    </source>
</evidence>
<dbReference type="InterPro" id="IPR003280">
    <property type="entry name" value="2pore_dom_K_chnl"/>
</dbReference>
<evidence type="ECO:0000256" key="9">
    <source>
        <dbReference type="RuleBase" id="RU003857"/>
    </source>
</evidence>
<dbReference type="PANTHER" id="PTHR11003:SF334">
    <property type="entry name" value="FI03418P"/>
    <property type="match status" value="1"/>
</dbReference>
<comment type="subcellular location">
    <subcellularLocation>
        <location evidence="1">Membrane</location>
        <topology evidence="1">Multi-pass membrane protein</topology>
    </subcellularLocation>
</comment>
<feature type="transmembrane region" description="Helical" evidence="10">
    <location>
        <begin position="25"/>
        <end position="44"/>
    </location>
</feature>
<feature type="transmembrane region" description="Helical" evidence="10">
    <location>
        <begin position="100"/>
        <end position="120"/>
    </location>
</feature>
<feature type="domain" description="Ig-like" evidence="11">
    <location>
        <begin position="353"/>
        <end position="424"/>
    </location>
</feature>
<protein>
    <recommendedName>
        <fullName evidence="11">Ig-like domain-containing protein</fullName>
    </recommendedName>
</protein>
<dbReference type="GO" id="GO:0022841">
    <property type="term" value="F:potassium ion leak channel activity"/>
    <property type="evidence" value="ECO:0007669"/>
    <property type="project" value="TreeGrafter"/>
</dbReference>
<dbReference type="GO" id="GO:0055013">
    <property type="term" value="P:cardiac muscle cell development"/>
    <property type="evidence" value="ECO:0007669"/>
    <property type="project" value="UniProtKB-ARBA"/>
</dbReference>
<evidence type="ECO:0000256" key="4">
    <source>
        <dbReference type="ARBA" id="ARBA00022989"/>
    </source>
</evidence>
<dbReference type="InterPro" id="IPR013098">
    <property type="entry name" value="Ig_I-set"/>
</dbReference>
<keyword evidence="7 9" id="KW-0407">Ion channel</keyword>
<organism evidence="12">
    <name type="scientific">Oikopleura dioica</name>
    <name type="common">Tunicate</name>
    <dbReference type="NCBI Taxonomy" id="34765"/>
    <lineage>
        <taxon>Eukaryota</taxon>
        <taxon>Metazoa</taxon>
        <taxon>Chordata</taxon>
        <taxon>Tunicata</taxon>
        <taxon>Appendicularia</taxon>
        <taxon>Copelata</taxon>
        <taxon>Oikopleuridae</taxon>
        <taxon>Oikopleura</taxon>
    </lineage>
</organism>
<dbReference type="InterPro" id="IPR013099">
    <property type="entry name" value="K_chnl_dom"/>
</dbReference>
<evidence type="ECO:0000256" key="6">
    <source>
        <dbReference type="ARBA" id="ARBA00023136"/>
    </source>
</evidence>
<dbReference type="CDD" id="cd00096">
    <property type="entry name" value="Ig"/>
    <property type="match status" value="1"/>
</dbReference>
<feature type="transmembrane region" description="Helical" evidence="10">
    <location>
        <begin position="132"/>
        <end position="149"/>
    </location>
</feature>
<comment type="similarity">
    <text evidence="9">Belongs to the two pore domain potassium channel (TC 1.A.1.8) family.</text>
</comment>
<feature type="transmembrane region" description="Helical" evidence="10">
    <location>
        <begin position="208"/>
        <end position="228"/>
    </location>
</feature>
<keyword evidence="2 9" id="KW-0813">Transport</keyword>
<dbReference type="GO" id="GO:0015271">
    <property type="term" value="F:outward rectifier potassium channel activity"/>
    <property type="evidence" value="ECO:0007669"/>
    <property type="project" value="TreeGrafter"/>
</dbReference>
<keyword evidence="6 10" id="KW-0472">Membrane</keyword>